<dbReference type="STRING" id="47839.BN973_05619"/>
<protein>
    <submittedName>
        <fullName evidence="1">Uncharacterized protein</fullName>
    </submittedName>
</protein>
<dbReference type="AlphaFoldDB" id="A0A024K6N3"/>
<accession>A0A024K6N3</accession>
<sequence>MNRSTKLWALAATTLVIIAAAAYIGAQYVFAHKPSSLASLPEYPFVGSAYPLDAVPGPERARAEAALRQFAAGVEPGYRPTAERFLASKGDFIWDAVRNSVGGYLSATSLRVHNAGQTRPNGEDLAFVVWSRTNRLQRWFNPTQILAVGSQDALQPAAPGDQVHVYAYFDLTPERA</sequence>
<dbReference type="Proteomes" id="UP000028880">
    <property type="component" value="Unassembled WGS sequence"/>
</dbReference>
<reference evidence="1" key="1">
    <citation type="journal article" date="2014" name="Genome Announc.">
        <title>Draft Genome Sequence of Mycobacterium triplex DSM 44626.</title>
        <authorList>
            <person name="Sassi M."/>
            <person name="Croce O."/>
            <person name="Robert C."/>
            <person name="Raoult D."/>
            <person name="Drancourt M."/>
        </authorList>
    </citation>
    <scope>NUCLEOTIDE SEQUENCE [LARGE SCALE GENOMIC DNA]</scope>
    <source>
        <strain evidence="1">DSM 44626</strain>
    </source>
</reference>
<reference evidence="1" key="2">
    <citation type="submission" date="2014-04" db="EMBL/GenBank/DDBJ databases">
        <authorList>
            <person name="Xu Y.W."/>
            <person name="Yang Q."/>
        </authorList>
    </citation>
    <scope>NUCLEOTIDE SEQUENCE</scope>
    <source>
        <strain evidence="1">DSM 44626</strain>
    </source>
</reference>
<evidence type="ECO:0000313" key="1">
    <source>
        <dbReference type="EMBL" id="CDO91212.1"/>
    </source>
</evidence>
<dbReference type="eggNOG" id="ENOG503263N">
    <property type="taxonomic scope" value="Bacteria"/>
</dbReference>
<dbReference type="EMBL" id="HG964447">
    <property type="protein sequence ID" value="CDO91212.1"/>
    <property type="molecule type" value="Genomic_DNA"/>
</dbReference>
<dbReference type="RefSeq" id="WP_084954312.1">
    <property type="nucleotide sequence ID" value="NZ_HG964447.1"/>
</dbReference>
<name>A0A024K6N3_9MYCO</name>
<proteinExistence type="predicted"/>
<dbReference type="HOGENOM" id="CLU_1523550_0_0_11"/>
<organism evidence="1">
    <name type="scientific">Mycobacterium triplex</name>
    <dbReference type="NCBI Taxonomy" id="47839"/>
    <lineage>
        <taxon>Bacteria</taxon>
        <taxon>Bacillati</taxon>
        <taxon>Actinomycetota</taxon>
        <taxon>Actinomycetes</taxon>
        <taxon>Mycobacteriales</taxon>
        <taxon>Mycobacteriaceae</taxon>
        <taxon>Mycobacterium</taxon>
        <taxon>Mycobacterium simiae complex</taxon>
    </lineage>
</organism>
<gene>
    <name evidence="1" type="ORF">BN973_05619</name>
</gene>